<keyword evidence="2" id="KW-1133">Transmembrane helix</keyword>
<dbReference type="EMBL" id="UINC01176396">
    <property type="protein sequence ID" value="SVD83500.1"/>
    <property type="molecule type" value="Genomic_DNA"/>
</dbReference>
<sequence length="128" mass="14660">MKKLILLLLLSLGFIGFSYAGGDDRDQEEFLNEPAEVVEEEAKSLLESSQGEAKQASENADEIKKAIAEIEQQLQENEKEINEAPEQEKEGYIESYQGRFIMLSIFILIIIAMYFLRRRLSKVRLGED</sequence>
<keyword evidence="2" id="KW-0812">Transmembrane</keyword>
<keyword evidence="1" id="KW-0175">Coiled coil</keyword>
<accession>A0A382YKA6</accession>
<name>A0A382YKA6_9ZZZZ</name>
<evidence type="ECO:0000256" key="2">
    <source>
        <dbReference type="SAM" id="Phobius"/>
    </source>
</evidence>
<organism evidence="3">
    <name type="scientific">marine metagenome</name>
    <dbReference type="NCBI Taxonomy" id="408172"/>
    <lineage>
        <taxon>unclassified sequences</taxon>
        <taxon>metagenomes</taxon>
        <taxon>ecological metagenomes</taxon>
    </lineage>
</organism>
<keyword evidence="2" id="KW-0472">Membrane</keyword>
<feature type="coiled-coil region" evidence="1">
    <location>
        <begin position="39"/>
        <end position="90"/>
    </location>
</feature>
<proteinExistence type="predicted"/>
<evidence type="ECO:0000256" key="1">
    <source>
        <dbReference type="SAM" id="Coils"/>
    </source>
</evidence>
<protein>
    <submittedName>
        <fullName evidence="3">Uncharacterized protein</fullName>
    </submittedName>
</protein>
<gene>
    <name evidence="3" type="ORF">METZ01_LOCUS436354</name>
</gene>
<reference evidence="3" key="1">
    <citation type="submission" date="2018-05" db="EMBL/GenBank/DDBJ databases">
        <authorList>
            <person name="Lanie J.A."/>
            <person name="Ng W.-L."/>
            <person name="Kazmierczak K.M."/>
            <person name="Andrzejewski T.M."/>
            <person name="Davidsen T.M."/>
            <person name="Wayne K.J."/>
            <person name="Tettelin H."/>
            <person name="Glass J.I."/>
            <person name="Rusch D."/>
            <person name="Podicherti R."/>
            <person name="Tsui H.-C.T."/>
            <person name="Winkler M.E."/>
        </authorList>
    </citation>
    <scope>NUCLEOTIDE SEQUENCE</scope>
</reference>
<evidence type="ECO:0000313" key="3">
    <source>
        <dbReference type="EMBL" id="SVD83500.1"/>
    </source>
</evidence>
<dbReference type="AlphaFoldDB" id="A0A382YKA6"/>
<feature type="transmembrane region" description="Helical" evidence="2">
    <location>
        <begin position="96"/>
        <end position="116"/>
    </location>
</feature>